<evidence type="ECO:0000313" key="1">
    <source>
        <dbReference type="Proteomes" id="UP000887576"/>
    </source>
</evidence>
<reference evidence="2" key="1">
    <citation type="submission" date="2022-11" db="UniProtKB">
        <authorList>
            <consortium name="WormBaseParasite"/>
        </authorList>
    </citation>
    <scope>IDENTIFICATION</scope>
</reference>
<accession>A0AC34RHJ4</accession>
<proteinExistence type="predicted"/>
<name>A0AC34RHJ4_9BILA</name>
<dbReference type="WBParaSite" id="JU765_v2.g694.t1">
    <property type="protein sequence ID" value="JU765_v2.g694.t1"/>
    <property type="gene ID" value="JU765_v2.g694"/>
</dbReference>
<organism evidence="1 2">
    <name type="scientific">Panagrolaimus sp. JU765</name>
    <dbReference type="NCBI Taxonomy" id="591449"/>
    <lineage>
        <taxon>Eukaryota</taxon>
        <taxon>Metazoa</taxon>
        <taxon>Ecdysozoa</taxon>
        <taxon>Nematoda</taxon>
        <taxon>Chromadorea</taxon>
        <taxon>Rhabditida</taxon>
        <taxon>Tylenchina</taxon>
        <taxon>Panagrolaimomorpha</taxon>
        <taxon>Panagrolaimoidea</taxon>
        <taxon>Panagrolaimidae</taxon>
        <taxon>Panagrolaimus</taxon>
    </lineage>
</organism>
<protein>
    <submittedName>
        <fullName evidence="2">Uncharacterized protein</fullName>
    </submittedName>
</protein>
<evidence type="ECO:0000313" key="2">
    <source>
        <dbReference type="WBParaSite" id="JU765_v2.g694.t1"/>
    </source>
</evidence>
<sequence length="173" mass="19208">MGKPPEDNSEEPKLRTQSKRKASNQENIDKLRGSPPLKKLLLNKEMQKNDSIMDVPTAVHLHVTGSTPQSSVAPTPAPQLLPTSTTTSSIPTSQILQQQNPVTPAVLPPQQQVLTNQRDDSNQDVEEVDTFYSFETWQQKEIKDAAKTPVSTPPNARQYVPKKMETPKKQDTG</sequence>
<dbReference type="Proteomes" id="UP000887576">
    <property type="component" value="Unplaced"/>
</dbReference>